<organism evidence="9 10">
    <name type="scientific">Candidatus Falkowbacteria bacterium HGW-Falkowbacteria-2</name>
    <dbReference type="NCBI Taxonomy" id="2013769"/>
    <lineage>
        <taxon>Bacteria</taxon>
        <taxon>Candidatus Falkowiibacteriota</taxon>
    </lineage>
</organism>
<evidence type="ECO:0000256" key="5">
    <source>
        <dbReference type="NCBIfam" id="TIGR00019"/>
    </source>
</evidence>
<dbReference type="Pfam" id="PF00472">
    <property type="entry name" value="RF-1"/>
    <property type="match status" value="1"/>
</dbReference>
<comment type="function">
    <text evidence="1">Peptide chain release factor 1 directs the termination of translation in response to the peptide chain termination codons UAG and UAA.</text>
</comment>
<dbReference type="InterPro" id="IPR050057">
    <property type="entry name" value="Prokaryotic/Mito_RF"/>
</dbReference>
<dbReference type="Gene3D" id="6.10.140.1950">
    <property type="match status" value="1"/>
</dbReference>
<keyword evidence="6" id="KW-0175">Coiled coil</keyword>
<comment type="caution">
    <text evidence="9">The sequence shown here is derived from an EMBL/GenBank/DDBJ whole genome shotgun (WGS) entry which is preliminary data.</text>
</comment>
<dbReference type="SMART" id="SM00937">
    <property type="entry name" value="PCRF"/>
    <property type="match status" value="1"/>
</dbReference>
<dbReference type="InterPro" id="IPR005139">
    <property type="entry name" value="PCRF"/>
</dbReference>
<evidence type="ECO:0000313" key="9">
    <source>
        <dbReference type="EMBL" id="PKM87462.1"/>
    </source>
</evidence>
<keyword evidence="3" id="KW-0488">Methylation</keyword>
<dbReference type="FunFam" id="3.30.160.20:FF:000004">
    <property type="entry name" value="Peptide chain release factor 1"/>
    <property type="match status" value="1"/>
</dbReference>
<sequence length="345" mass="38578">MHEDIKTKFAEIEARLSDPELQKDSKELIKVSQAHAAMKNLVQLIATEERLISEIEGSRTLIAQETDPEMKTMAEEELSSLEAQLEKIKEEIEDEKHPQGPNDHKNAIIEIRAGTGGDEAAIFAGDLFRMYVRYCERRGWKTEMIDSSSVSTGGLKEVIFTVKGPGAFGQLKYEAGTHRVQRVPETEKQGRIHTSTATAVVLPEAEEVDVEIKAADIRVDTFCSSGPGGQSVNTTYSAIRILHLPTGLIVSCQDQKSQHQNREKAMQVLRSRLLAKQEEERLAEESSTRKTQVGGGDRSDKVKTYNYPQDRMTDHRAGQSWHNLSTIMDGDIEEVIKAVKKAFRS</sequence>
<reference evidence="9 10" key="1">
    <citation type="journal article" date="2017" name="ISME J.">
        <title>Potential for microbial H2 and metal transformations associated with novel bacteria and archaea in deep terrestrial subsurface sediments.</title>
        <authorList>
            <person name="Hernsdorf A.W."/>
            <person name="Amano Y."/>
            <person name="Miyakawa K."/>
            <person name="Ise K."/>
            <person name="Suzuki Y."/>
            <person name="Anantharaman K."/>
            <person name="Probst A."/>
            <person name="Burstein D."/>
            <person name="Thomas B.C."/>
            <person name="Banfield J.F."/>
        </authorList>
    </citation>
    <scope>NUCLEOTIDE SEQUENCE [LARGE SCALE GENOMIC DNA]</scope>
    <source>
        <strain evidence="9">HGW-Falkowbacteria-2</strain>
    </source>
</reference>
<proteinExistence type="inferred from homology"/>
<protein>
    <recommendedName>
        <fullName evidence="5">Peptide chain release factor 1</fullName>
    </recommendedName>
</protein>
<dbReference type="Gene3D" id="3.30.70.1660">
    <property type="match status" value="1"/>
</dbReference>
<evidence type="ECO:0000256" key="2">
    <source>
        <dbReference type="ARBA" id="ARBA00010835"/>
    </source>
</evidence>
<dbReference type="InterPro" id="IPR000352">
    <property type="entry name" value="Pep_chain_release_fac_I"/>
</dbReference>
<comment type="similarity">
    <text evidence="2">Belongs to the prokaryotic/mitochondrial release factor family.</text>
</comment>
<dbReference type="AlphaFoldDB" id="A0A2N2DYG5"/>
<dbReference type="GO" id="GO:0005737">
    <property type="term" value="C:cytoplasm"/>
    <property type="evidence" value="ECO:0007669"/>
    <property type="project" value="UniProtKB-ARBA"/>
</dbReference>
<dbReference type="NCBIfam" id="TIGR00019">
    <property type="entry name" value="prfA"/>
    <property type="match status" value="1"/>
</dbReference>
<evidence type="ECO:0000256" key="1">
    <source>
        <dbReference type="ARBA" id="ARBA00002986"/>
    </source>
</evidence>
<dbReference type="Gene3D" id="3.30.160.20">
    <property type="match status" value="1"/>
</dbReference>
<dbReference type="NCBIfam" id="NF001859">
    <property type="entry name" value="PRK00591.1"/>
    <property type="match status" value="1"/>
</dbReference>
<dbReference type="SUPFAM" id="SSF75620">
    <property type="entry name" value="Release factor"/>
    <property type="match status" value="1"/>
</dbReference>
<dbReference type="PANTHER" id="PTHR43804">
    <property type="entry name" value="LD18447P"/>
    <property type="match status" value="1"/>
</dbReference>
<evidence type="ECO:0000256" key="3">
    <source>
        <dbReference type="ARBA" id="ARBA00022481"/>
    </source>
</evidence>
<name>A0A2N2DYG5_9BACT</name>
<dbReference type="PANTHER" id="PTHR43804:SF7">
    <property type="entry name" value="LD18447P"/>
    <property type="match status" value="1"/>
</dbReference>
<evidence type="ECO:0000259" key="8">
    <source>
        <dbReference type="SMART" id="SM00937"/>
    </source>
</evidence>
<dbReference type="InterPro" id="IPR045853">
    <property type="entry name" value="Pep_chain_release_fac_I_sf"/>
</dbReference>
<dbReference type="Proteomes" id="UP000233325">
    <property type="component" value="Unassembled WGS sequence"/>
</dbReference>
<feature type="compositionally biased region" description="Basic and acidic residues" evidence="7">
    <location>
        <begin position="278"/>
        <end position="288"/>
    </location>
</feature>
<evidence type="ECO:0000256" key="7">
    <source>
        <dbReference type="SAM" id="MobiDB-lite"/>
    </source>
</evidence>
<dbReference type="EMBL" id="PHAH01000043">
    <property type="protein sequence ID" value="PKM87462.1"/>
    <property type="molecule type" value="Genomic_DNA"/>
</dbReference>
<feature type="region of interest" description="Disordered" evidence="7">
    <location>
        <begin position="278"/>
        <end position="314"/>
    </location>
</feature>
<keyword evidence="4" id="KW-0648">Protein biosynthesis</keyword>
<dbReference type="FunFam" id="3.30.70.1660:FF:000002">
    <property type="entry name" value="Peptide chain release factor 1"/>
    <property type="match status" value="1"/>
</dbReference>
<dbReference type="GO" id="GO:0016149">
    <property type="term" value="F:translation release factor activity, codon specific"/>
    <property type="evidence" value="ECO:0007669"/>
    <property type="project" value="InterPro"/>
</dbReference>
<gene>
    <name evidence="9" type="ORF">CVU83_03005</name>
</gene>
<evidence type="ECO:0000313" key="10">
    <source>
        <dbReference type="Proteomes" id="UP000233325"/>
    </source>
</evidence>
<evidence type="ECO:0000256" key="4">
    <source>
        <dbReference type="ARBA" id="ARBA00022917"/>
    </source>
</evidence>
<evidence type="ECO:0000256" key="6">
    <source>
        <dbReference type="SAM" id="Coils"/>
    </source>
</evidence>
<dbReference type="InterPro" id="IPR004373">
    <property type="entry name" value="RF-1"/>
</dbReference>
<feature type="coiled-coil region" evidence="6">
    <location>
        <begin position="71"/>
        <end position="98"/>
    </location>
</feature>
<dbReference type="Pfam" id="PF03462">
    <property type="entry name" value="PCRF"/>
    <property type="match status" value="1"/>
</dbReference>
<feature type="domain" description="Peptide chain release factor" evidence="8">
    <location>
        <begin position="60"/>
        <end position="174"/>
    </location>
</feature>
<accession>A0A2N2DYG5</accession>